<comment type="caution">
    <text evidence="1">The sequence shown here is derived from an EMBL/GenBank/DDBJ whole genome shotgun (WGS) entry which is preliminary data.</text>
</comment>
<dbReference type="PANTHER" id="PTHR14552">
    <property type="match status" value="1"/>
</dbReference>
<organism evidence="1 2">
    <name type="scientific">Camellia sinensis</name>
    <name type="common">Tea plant</name>
    <name type="synonym">Thea sinensis</name>
    <dbReference type="NCBI Taxonomy" id="4442"/>
    <lineage>
        <taxon>Eukaryota</taxon>
        <taxon>Viridiplantae</taxon>
        <taxon>Streptophyta</taxon>
        <taxon>Embryophyta</taxon>
        <taxon>Tracheophyta</taxon>
        <taxon>Spermatophyta</taxon>
        <taxon>Magnoliopsida</taxon>
        <taxon>eudicotyledons</taxon>
        <taxon>Gunneridae</taxon>
        <taxon>Pentapetalae</taxon>
        <taxon>asterids</taxon>
        <taxon>Ericales</taxon>
        <taxon>Theaceae</taxon>
        <taxon>Camellia</taxon>
    </lineage>
</organism>
<name>A0A7J7GPQ5_CAMSI</name>
<proteinExistence type="predicted"/>
<dbReference type="PANTHER" id="PTHR14552:SF2">
    <property type="entry name" value="DCTP PYROPHOSPHATASE 1"/>
    <property type="match status" value="1"/>
</dbReference>
<dbReference type="Proteomes" id="UP000593564">
    <property type="component" value="Unassembled WGS sequence"/>
</dbReference>
<accession>A0A7J7GPQ5</accession>
<protein>
    <recommendedName>
        <fullName evidence="3">dCTP pyrophosphatase 1</fullName>
    </recommendedName>
</protein>
<evidence type="ECO:0000313" key="1">
    <source>
        <dbReference type="EMBL" id="KAF5941891.1"/>
    </source>
</evidence>
<gene>
    <name evidence="1" type="ORF">HYC85_019533</name>
</gene>
<dbReference type="AlphaFoldDB" id="A0A7J7GPQ5"/>
<evidence type="ECO:0008006" key="3">
    <source>
        <dbReference type="Google" id="ProtNLM"/>
    </source>
</evidence>
<reference evidence="2" key="1">
    <citation type="journal article" date="2020" name="Nat. Commun.">
        <title>Genome assembly of wild tea tree DASZ reveals pedigree and selection history of tea varieties.</title>
        <authorList>
            <person name="Zhang W."/>
            <person name="Zhang Y."/>
            <person name="Qiu H."/>
            <person name="Guo Y."/>
            <person name="Wan H."/>
            <person name="Zhang X."/>
            <person name="Scossa F."/>
            <person name="Alseekh S."/>
            <person name="Zhang Q."/>
            <person name="Wang P."/>
            <person name="Xu L."/>
            <person name="Schmidt M.H."/>
            <person name="Jia X."/>
            <person name="Li D."/>
            <person name="Zhu A."/>
            <person name="Guo F."/>
            <person name="Chen W."/>
            <person name="Ni D."/>
            <person name="Usadel B."/>
            <person name="Fernie A.R."/>
            <person name="Wen W."/>
        </authorList>
    </citation>
    <scope>NUCLEOTIDE SEQUENCE [LARGE SCALE GENOMIC DNA]</scope>
    <source>
        <strain evidence="2">cv. G240</strain>
    </source>
</reference>
<reference evidence="1 2" key="2">
    <citation type="submission" date="2020-07" db="EMBL/GenBank/DDBJ databases">
        <title>Genome assembly of wild tea tree DASZ reveals pedigree and selection history of tea varieties.</title>
        <authorList>
            <person name="Zhang W."/>
        </authorList>
    </citation>
    <scope>NUCLEOTIDE SEQUENCE [LARGE SCALE GENOMIC DNA]</scope>
    <source>
        <strain evidence="2">cv. G240</strain>
        <tissue evidence="1">Leaf</tissue>
    </source>
</reference>
<dbReference type="EMBL" id="JACBKZ010000009">
    <property type="protein sequence ID" value="KAF5941891.1"/>
    <property type="molecule type" value="Genomic_DNA"/>
</dbReference>
<evidence type="ECO:0000313" key="2">
    <source>
        <dbReference type="Proteomes" id="UP000593564"/>
    </source>
</evidence>
<dbReference type="Gene3D" id="1.10.287.1080">
    <property type="entry name" value="MazG-like"/>
    <property type="match status" value="1"/>
</dbReference>
<sequence>MEGEVEKGLPNWEESEKEHSGYELSNVLFYLIKLADICGVDLGQAASKKIVKNAIKYPPKL</sequence>
<keyword evidence="2" id="KW-1185">Reference proteome</keyword>
<dbReference type="SUPFAM" id="SSF101386">
    <property type="entry name" value="all-alpha NTP pyrophosphatases"/>
    <property type="match status" value="1"/>
</dbReference>